<gene>
    <name evidence="6" type="ORF">M231_07581</name>
</gene>
<dbReference type="GO" id="GO:0070124">
    <property type="term" value="P:mitochondrial translational initiation"/>
    <property type="evidence" value="ECO:0007669"/>
    <property type="project" value="TreeGrafter"/>
</dbReference>
<protein>
    <recommendedName>
        <fullName evidence="8">Translation initiation factor 3 N-terminal domain-containing protein</fullName>
    </recommendedName>
</protein>
<sequence length="272" mass="31674">MITFRPFLRTFPSPQSTSSHFTSTLPSLRPLQIHPQIFTQPERTTFKRHITSSLSHYQSLPSDGQIPHRYIHLVQPDGTLSPLQPFTSIFKSYNHQTHTLQLVSHDPPIAKLLDKEEISRKALEAENRRQISNQLRESEKEVQIPWSAAEGDLKHKVELARDLLEKGHMVRLALAPRKKTAKDRLTEREKEGVVRFVEDSLGEVGDKSTADKLVGQGLLMLWSPKKSVKIERREKIVEKLVKVKEEKEAKKEERKRREEEKRKRYEERAKEL</sequence>
<dbReference type="VEuPathDB" id="FungiDB:TREMEDRAFT_66172"/>
<dbReference type="GO" id="GO:0005739">
    <property type="term" value="C:mitochondrion"/>
    <property type="evidence" value="ECO:0007669"/>
    <property type="project" value="TreeGrafter"/>
</dbReference>
<dbReference type="AlphaFoldDB" id="A0A4Q1B8S9"/>
<dbReference type="GO" id="GO:0043022">
    <property type="term" value="F:ribosome binding"/>
    <property type="evidence" value="ECO:0007669"/>
    <property type="project" value="TreeGrafter"/>
</dbReference>
<name>A0A4Q1B8S9_TREME</name>
<evidence type="ECO:0000313" key="7">
    <source>
        <dbReference type="Proteomes" id="UP000289152"/>
    </source>
</evidence>
<dbReference type="InterPro" id="IPR001288">
    <property type="entry name" value="Translation_initiation_fac_3"/>
</dbReference>
<feature type="region of interest" description="Disordered" evidence="5">
    <location>
        <begin position="245"/>
        <end position="272"/>
    </location>
</feature>
<keyword evidence="7" id="KW-1185">Reference proteome</keyword>
<keyword evidence="2" id="KW-0396">Initiation factor</keyword>
<evidence type="ECO:0000256" key="2">
    <source>
        <dbReference type="ARBA" id="ARBA00022540"/>
    </source>
</evidence>
<evidence type="ECO:0008006" key="8">
    <source>
        <dbReference type="Google" id="ProtNLM"/>
    </source>
</evidence>
<feature type="coiled-coil region" evidence="4">
    <location>
        <begin position="113"/>
        <end position="141"/>
    </location>
</feature>
<dbReference type="GO" id="GO:0003743">
    <property type="term" value="F:translation initiation factor activity"/>
    <property type="evidence" value="ECO:0007669"/>
    <property type="project" value="UniProtKB-KW"/>
</dbReference>
<dbReference type="STRING" id="5217.A0A4Q1B8S9"/>
<reference evidence="6 7" key="1">
    <citation type="submission" date="2016-06" db="EMBL/GenBank/DDBJ databases">
        <title>Evolution of pathogenesis and genome organization in the Tremellales.</title>
        <authorList>
            <person name="Cuomo C."/>
            <person name="Litvintseva A."/>
            <person name="Heitman J."/>
            <person name="Chen Y."/>
            <person name="Sun S."/>
            <person name="Springer D."/>
            <person name="Dromer F."/>
            <person name="Young S."/>
            <person name="Zeng Q."/>
            <person name="Chapman S."/>
            <person name="Gujja S."/>
            <person name="Saif S."/>
            <person name="Birren B."/>
        </authorList>
    </citation>
    <scope>NUCLEOTIDE SEQUENCE [LARGE SCALE GENOMIC DNA]</scope>
    <source>
        <strain evidence="6 7">ATCC 28783</strain>
    </source>
</reference>
<dbReference type="GO" id="GO:0032790">
    <property type="term" value="P:ribosome disassembly"/>
    <property type="evidence" value="ECO:0007669"/>
    <property type="project" value="TreeGrafter"/>
</dbReference>
<dbReference type="InterPro" id="IPR036788">
    <property type="entry name" value="T_IF-3_C_sf"/>
</dbReference>
<evidence type="ECO:0000256" key="4">
    <source>
        <dbReference type="SAM" id="Coils"/>
    </source>
</evidence>
<dbReference type="PANTHER" id="PTHR10938">
    <property type="entry name" value="TRANSLATION INITIATION FACTOR IF-3"/>
    <property type="match status" value="1"/>
</dbReference>
<evidence type="ECO:0000256" key="1">
    <source>
        <dbReference type="ARBA" id="ARBA00005439"/>
    </source>
</evidence>
<organism evidence="6 7">
    <name type="scientific">Tremella mesenterica</name>
    <name type="common">Jelly fungus</name>
    <dbReference type="NCBI Taxonomy" id="5217"/>
    <lineage>
        <taxon>Eukaryota</taxon>
        <taxon>Fungi</taxon>
        <taxon>Dikarya</taxon>
        <taxon>Basidiomycota</taxon>
        <taxon>Agaricomycotina</taxon>
        <taxon>Tremellomycetes</taxon>
        <taxon>Tremellales</taxon>
        <taxon>Tremellaceae</taxon>
        <taxon>Tremella</taxon>
    </lineage>
</organism>
<dbReference type="EMBL" id="SDIL01000154">
    <property type="protein sequence ID" value="RXK35169.1"/>
    <property type="molecule type" value="Genomic_DNA"/>
</dbReference>
<evidence type="ECO:0000313" key="6">
    <source>
        <dbReference type="EMBL" id="RXK35169.1"/>
    </source>
</evidence>
<dbReference type="Gene3D" id="3.30.110.10">
    <property type="entry name" value="Translation initiation factor 3 (IF-3), C-terminal domain"/>
    <property type="match status" value="1"/>
</dbReference>
<dbReference type="SUPFAM" id="SSF55200">
    <property type="entry name" value="Translation initiation factor IF3, C-terminal domain"/>
    <property type="match status" value="1"/>
</dbReference>
<comment type="caution">
    <text evidence="6">The sequence shown here is derived from an EMBL/GenBank/DDBJ whole genome shotgun (WGS) entry which is preliminary data.</text>
</comment>
<proteinExistence type="inferred from homology"/>
<evidence type="ECO:0000256" key="5">
    <source>
        <dbReference type="SAM" id="MobiDB-lite"/>
    </source>
</evidence>
<accession>A0A4Q1B8S9</accession>
<keyword evidence="3" id="KW-0648">Protein biosynthesis</keyword>
<dbReference type="InParanoid" id="A0A4Q1B8S9"/>
<comment type="similarity">
    <text evidence="1">Belongs to the IF-3 family.</text>
</comment>
<dbReference type="PANTHER" id="PTHR10938:SF0">
    <property type="entry name" value="TRANSLATION INITIATION FACTOR IF-3, MITOCHONDRIAL"/>
    <property type="match status" value="1"/>
</dbReference>
<dbReference type="OrthoDB" id="21573at2759"/>
<keyword evidence="4" id="KW-0175">Coiled coil</keyword>
<evidence type="ECO:0000256" key="3">
    <source>
        <dbReference type="ARBA" id="ARBA00022917"/>
    </source>
</evidence>
<dbReference type="Proteomes" id="UP000289152">
    <property type="component" value="Unassembled WGS sequence"/>
</dbReference>